<comment type="caution">
    <text evidence="4">The sequence shown here is derived from an EMBL/GenBank/DDBJ whole genome shotgun (WGS) entry which is preliminary data.</text>
</comment>
<proteinExistence type="inferred from homology"/>
<organism evidence="4 5">
    <name type="scientific">Pelomonas candidula</name>
    <dbReference type="NCBI Taxonomy" id="3299025"/>
    <lineage>
        <taxon>Bacteria</taxon>
        <taxon>Pseudomonadati</taxon>
        <taxon>Pseudomonadota</taxon>
        <taxon>Betaproteobacteria</taxon>
        <taxon>Burkholderiales</taxon>
        <taxon>Sphaerotilaceae</taxon>
        <taxon>Roseateles</taxon>
    </lineage>
</organism>
<name>A0ABW7HGG5_9BURK</name>
<reference evidence="4 5" key="1">
    <citation type="submission" date="2024-08" db="EMBL/GenBank/DDBJ databases">
        <authorList>
            <person name="Lu H."/>
        </authorList>
    </citation>
    <scope>NUCLEOTIDE SEQUENCE [LARGE SCALE GENOMIC DNA]</scope>
    <source>
        <strain evidence="4 5">BYS78W</strain>
    </source>
</reference>
<dbReference type="SUPFAM" id="SSF160544">
    <property type="entry name" value="EscU C-terminal domain-like"/>
    <property type="match status" value="1"/>
</dbReference>
<dbReference type="PRINTS" id="PR00950">
    <property type="entry name" value="TYPE3IMSPROT"/>
</dbReference>
<gene>
    <name evidence="4" type="primary">flhB</name>
    <name evidence="4" type="ORF">ACG04R_20110</name>
</gene>
<dbReference type="PANTHER" id="PTHR30531:SF12">
    <property type="entry name" value="FLAGELLAR BIOSYNTHETIC PROTEIN FLHB"/>
    <property type="match status" value="1"/>
</dbReference>
<dbReference type="Proteomes" id="UP001606134">
    <property type="component" value="Unassembled WGS sequence"/>
</dbReference>
<sequence length="378" mass="41869">MADDSGDRSEKASEQKLRKAREQGLVARSRDLAAAIGLLLGLKLMLWMAPSWFDDFRRLFRLVLSPLPEPGLMDAWATELAGHALWMLLKMVLPLALLPLAVTVAAQLGGGIVFATSQWAPQFGRMNPLANLARLFSAKHYSDLGATLVKVAGLIVVLAYLVRSQAPAFVGLQALSLDEALPRAAGLLFDALLSLAAVLGLYALVDVPLQRLLFLRGQRMSKQEVKEEHKQNEGRPEVRQRMRQIRQQMARRSVRKAVPDADVIINNPEHYAVAVRYDSSKAAAPYVVAKGIDEMAAYIRSVAREHQVPQLELPPLARALYNGTQVQQQIPASLYEAVAQVLHHVMQLQAFRSGRRQTEPRLDADLQVPRHLSDPDTP</sequence>
<feature type="transmembrane region" description="Helical" evidence="3">
    <location>
        <begin position="182"/>
        <end position="205"/>
    </location>
</feature>
<evidence type="ECO:0000256" key="2">
    <source>
        <dbReference type="SAM" id="MobiDB-lite"/>
    </source>
</evidence>
<dbReference type="RefSeq" id="WP_394414971.1">
    <property type="nucleotide sequence ID" value="NZ_JBIGIC010000010.1"/>
</dbReference>
<keyword evidence="4" id="KW-0969">Cilium</keyword>
<feature type="transmembrane region" description="Helical" evidence="3">
    <location>
        <begin position="32"/>
        <end position="53"/>
    </location>
</feature>
<protein>
    <submittedName>
        <fullName evidence="4">Flagellar type III secretion system protein FlhB</fullName>
    </submittedName>
</protein>
<feature type="transmembrane region" description="Helical" evidence="3">
    <location>
        <begin position="96"/>
        <end position="120"/>
    </location>
</feature>
<dbReference type="Pfam" id="PF01312">
    <property type="entry name" value="Bac_export_2"/>
    <property type="match status" value="1"/>
</dbReference>
<dbReference type="EMBL" id="JBIGIC010000010">
    <property type="protein sequence ID" value="MFG6489002.1"/>
    <property type="molecule type" value="Genomic_DNA"/>
</dbReference>
<evidence type="ECO:0000256" key="3">
    <source>
        <dbReference type="SAM" id="Phobius"/>
    </source>
</evidence>
<comment type="similarity">
    <text evidence="1">Belongs to the type III secretion exporter family.</text>
</comment>
<dbReference type="InterPro" id="IPR029025">
    <property type="entry name" value="T3SS_substrate_exporter_C"/>
</dbReference>
<evidence type="ECO:0000313" key="4">
    <source>
        <dbReference type="EMBL" id="MFG6489002.1"/>
    </source>
</evidence>
<keyword evidence="4" id="KW-0966">Cell projection</keyword>
<feature type="region of interest" description="Disordered" evidence="2">
    <location>
        <begin position="354"/>
        <end position="378"/>
    </location>
</feature>
<keyword evidence="3" id="KW-1133">Transmembrane helix</keyword>
<dbReference type="InterPro" id="IPR006135">
    <property type="entry name" value="T3SS_substrate_exporter"/>
</dbReference>
<keyword evidence="3" id="KW-0472">Membrane</keyword>
<dbReference type="Gene3D" id="3.40.1690.10">
    <property type="entry name" value="secretion proteins EscU"/>
    <property type="match status" value="1"/>
</dbReference>
<feature type="transmembrane region" description="Helical" evidence="3">
    <location>
        <begin position="141"/>
        <end position="162"/>
    </location>
</feature>
<evidence type="ECO:0000313" key="5">
    <source>
        <dbReference type="Proteomes" id="UP001606134"/>
    </source>
</evidence>
<keyword evidence="5" id="KW-1185">Reference proteome</keyword>
<keyword evidence="4" id="KW-0282">Flagellum</keyword>
<keyword evidence="3" id="KW-0812">Transmembrane</keyword>
<dbReference type="PANTHER" id="PTHR30531">
    <property type="entry name" value="FLAGELLAR BIOSYNTHETIC PROTEIN FLHB"/>
    <property type="match status" value="1"/>
</dbReference>
<evidence type="ECO:0000256" key="1">
    <source>
        <dbReference type="ARBA" id="ARBA00010690"/>
    </source>
</evidence>
<accession>A0ABW7HGG5</accession>